<dbReference type="Pfam" id="PF06925">
    <property type="entry name" value="MGDG_synth"/>
    <property type="match status" value="1"/>
</dbReference>
<dbReference type="GO" id="GO:0009247">
    <property type="term" value="P:glycolipid biosynthetic process"/>
    <property type="evidence" value="ECO:0007669"/>
    <property type="project" value="InterPro"/>
</dbReference>
<dbReference type="InterPro" id="IPR009695">
    <property type="entry name" value="Diacylglyc_glucosyltr_N"/>
</dbReference>
<feature type="domain" description="Diacylglycerol glucosyltransferase N-terminal" evidence="6">
    <location>
        <begin position="18"/>
        <end position="181"/>
    </location>
</feature>
<dbReference type="PANTHER" id="PTHR43025">
    <property type="entry name" value="MONOGALACTOSYLDIACYLGLYCEROL SYNTHASE"/>
    <property type="match status" value="1"/>
</dbReference>
<evidence type="ECO:0000256" key="3">
    <source>
        <dbReference type="ARBA" id="ARBA00022676"/>
    </source>
</evidence>
<evidence type="ECO:0000256" key="2">
    <source>
        <dbReference type="ARBA" id="ARBA00006962"/>
    </source>
</evidence>
<comment type="subcellular location">
    <subcellularLocation>
        <location evidence="1">Membrane</location>
    </subcellularLocation>
</comment>
<dbReference type="SUPFAM" id="SSF53756">
    <property type="entry name" value="UDP-Glycosyltransferase/glycogen phosphorylase"/>
    <property type="match status" value="1"/>
</dbReference>
<reference evidence="7" key="1">
    <citation type="submission" date="2020-02" db="EMBL/GenBank/DDBJ databases">
        <authorList>
            <person name="Shen X.-R."/>
            <person name="Zhang Y.-X."/>
        </authorList>
    </citation>
    <scope>NUCLEOTIDE SEQUENCE</scope>
    <source>
        <strain evidence="7">SYP-B3998</strain>
    </source>
</reference>
<dbReference type="InterPro" id="IPR050519">
    <property type="entry name" value="Glycosyltransf_28_UgtP"/>
</dbReference>
<dbReference type="PANTHER" id="PTHR43025:SF3">
    <property type="entry name" value="MONOGALACTOSYLDIACYLGLYCEROL SYNTHASE 1, CHLOROPLASTIC"/>
    <property type="match status" value="1"/>
</dbReference>
<accession>A0A6G3ZX64</accession>
<sequence length="370" mass="41750">MNVKPRIVILTASYGNGHIQASQALQQQFLAQGVDQVKVVDLMKEGHPFINMVTTSLINKSTQISRMGLDYYGWSYYYTREKKRTALFQRSMTALGKKKLKEIIHQERPDAVINTFPFGASPEICGALGISNFTVLTDFALHATWLHPLVDKYYVATEELKQQIILEGFHRDRVEVSGIPVRSEFTKIPIEHGVSKKKILVMASDQGVSRYIEDLLTSLATIDKCQLIVVCGRNERLQQKLAAQFITYSNVTVFGFVNNLHEWMSASTCIVTKAGGLTLTESIALQLPIYIFKPYAGQERENAIYLSSRGVASISDTIEHLTDKINHLLEHPTLREEVRIRMMNMQRNQAAAHIVDDIILQINQPVSLSI</sequence>
<dbReference type="Gene3D" id="3.40.50.2000">
    <property type="entry name" value="Glycogen Phosphorylase B"/>
    <property type="match status" value="1"/>
</dbReference>
<dbReference type="GO" id="GO:0016758">
    <property type="term" value="F:hexosyltransferase activity"/>
    <property type="evidence" value="ECO:0007669"/>
    <property type="project" value="InterPro"/>
</dbReference>
<proteinExistence type="inferred from homology"/>
<name>A0A6G3ZX64_9BACL</name>
<gene>
    <name evidence="7" type="ORF">GK047_11655</name>
</gene>
<keyword evidence="3" id="KW-0328">Glycosyltransferase</keyword>
<evidence type="ECO:0000256" key="4">
    <source>
        <dbReference type="ARBA" id="ARBA00022679"/>
    </source>
</evidence>
<comment type="similarity">
    <text evidence="2">Belongs to the glycosyltransferase 28 family.</text>
</comment>
<dbReference type="InterPro" id="IPR007235">
    <property type="entry name" value="Glyco_trans_28_C"/>
</dbReference>
<feature type="domain" description="Glycosyl transferase family 28 C-terminal" evidence="5">
    <location>
        <begin position="212"/>
        <end position="355"/>
    </location>
</feature>
<dbReference type="Pfam" id="PF04101">
    <property type="entry name" value="Glyco_tran_28_C"/>
    <property type="match status" value="1"/>
</dbReference>
<evidence type="ECO:0000259" key="6">
    <source>
        <dbReference type="Pfam" id="PF06925"/>
    </source>
</evidence>
<protein>
    <recommendedName>
        <fullName evidence="8">Glycosyltransferase</fullName>
    </recommendedName>
</protein>
<organism evidence="7">
    <name type="scientific">Paenibacillus sp. SYP-B3998</name>
    <dbReference type="NCBI Taxonomy" id="2678564"/>
    <lineage>
        <taxon>Bacteria</taxon>
        <taxon>Bacillati</taxon>
        <taxon>Bacillota</taxon>
        <taxon>Bacilli</taxon>
        <taxon>Bacillales</taxon>
        <taxon>Paenibacillaceae</taxon>
        <taxon>Paenibacillus</taxon>
    </lineage>
</organism>
<dbReference type="RefSeq" id="WP_163946101.1">
    <property type="nucleotide sequence ID" value="NZ_JAAIKC010000003.1"/>
</dbReference>
<comment type="caution">
    <text evidence="7">The sequence shown here is derived from an EMBL/GenBank/DDBJ whole genome shotgun (WGS) entry which is preliminary data.</text>
</comment>
<dbReference type="AlphaFoldDB" id="A0A6G3ZX64"/>
<evidence type="ECO:0000313" key="7">
    <source>
        <dbReference type="EMBL" id="NEW06670.1"/>
    </source>
</evidence>
<keyword evidence="4" id="KW-0808">Transferase</keyword>
<evidence type="ECO:0000256" key="1">
    <source>
        <dbReference type="ARBA" id="ARBA00004370"/>
    </source>
</evidence>
<evidence type="ECO:0000259" key="5">
    <source>
        <dbReference type="Pfam" id="PF04101"/>
    </source>
</evidence>
<evidence type="ECO:0008006" key="8">
    <source>
        <dbReference type="Google" id="ProtNLM"/>
    </source>
</evidence>
<dbReference type="EMBL" id="JAAIKC010000003">
    <property type="protein sequence ID" value="NEW06670.1"/>
    <property type="molecule type" value="Genomic_DNA"/>
</dbReference>
<dbReference type="GO" id="GO:0016020">
    <property type="term" value="C:membrane"/>
    <property type="evidence" value="ECO:0007669"/>
    <property type="project" value="UniProtKB-SubCell"/>
</dbReference>